<evidence type="ECO:0000313" key="2">
    <source>
        <dbReference type="Proteomes" id="UP001642487"/>
    </source>
</evidence>
<name>A0ABP0Z877_9ROSI</name>
<sequence>MSPHDFNDSQESLDFGFTLLTFGFQLIKLPPINKSTSPFISNNHIGTCPSSKLFSNSNCSNFSMCCIDVGIVPFSLLLLNAKYVMLGRLPISKGISIAKLLFIMSSVSKDLSLTMEVGISSTKLLPRTNNFYYIFRSPISSRSFSIRELLSNFSTLKFARNLTYEVKAPPSKLLLMSRY</sequence>
<evidence type="ECO:0000313" key="1">
    <source>
        <dbReference type="EMBL" id="CAK9328133.1"/>
    </source>
</evidence>
<proteinExistence type="predicted"/>
<keyword evidence="2" id="KW-1185">Reference proteome</keyword>
<dbReference type="EMBL" id="OZ021742">
    <property type="protein sequence ID" value="CAK9328133.1"/>
    <property type="molecule type" value="Genomic_DNA"/>
</dbReference>
<protein>
    <submittedName>
        <fullName evidence="1">Uncharacterized protein</fullName>
    </submittedName>
</protein>
<gene>
    <name evidence="1" type="ORF">CITCOLO1_LOCUS20538</name>
</gene>
<organism evidence="1 2">
    <name type="scientific">Citrullus colocynthis</name>
    <name type="common">colocynth</name>
    <dbReference type="NCBI Taxonomy" id="252529"/>
    <lineage>
        <taxon>Eukaryota</taxon>
        <taxon>Viridiplantae</taxon>
        <taxon>Streptophyta</taxon>
        <taxon>Embryophyta</taxon>
        <taxon>Tracheophyta</taxon>
        <taxon>Spermatophyta</taxon>
        <taxon>Magnoliopsida</taxon>
        <taxon>eudicotyledons</taxon>
        <taxon>Gunneridae</taxon>
        <taxon>Pentapetalae</taxon>
        <taxon>rosids</taxon>
        <taxon>fabids</taxon>
        <taxon>Cucurbitales</taxon>
        <taxon>Cucurbitaceae</taxon>
        <taxon>Benincaseae</taxon>
        <taxon>Citrullus</taxon>
    </lineage>
</organism>
<reference evidence="1 2" key="1">
    <citation type="submission" date="2024-03" db="EMBL/GenBank/DDBJ databases">
        <authorList>
            <person name="Gkanogiannis A."/>
            <person name="Becerra Lopez-Lavalle L."/>
        </authorList>
    </citation>
    <scope>NUCLEOTIDE SEQUENCE [LARGE SCALE GENOMIC DNA]</scope>
</reference>
<dbReference type="Proteomes" id="UP001642487">
    <property type="component" value="Chromosome 8"/>
</dbReference>
<accession>A0ABP0Z877</accession>